<proteinExistence type="inferred from homology"/>
<comment type="subcellular location">
    <subcellularLocation>
        <location evidence="1">Cytoplasm</location>
    </subcellularLocation>
</comment>
<protein>
    <recommendedName>
        <fullName evidence="4">Tryptophan--tRNA ligase, cytoplasmic</fullName>
        <ecNumber evidence="3">6.1.1.2</ecNumber>
    </recommendedName>
    <alternativeName>
        <fullName evidence="11">Tryptophanyl-tRNA synthetase</fullName>
    </alternativeName>
</protein>
<dbReference type="PANTHER" id="PTHR10055:SF1">
    <property type="entry name" value="TRYPTOPHAN--TRNA LIGASE, CYTOPLASMIC"/>
    <property type="match status" value="1"/>
</dbReference>
<comment type="catalytic activity">
    <reaction evidence="12">
        <text>tRNA(Trp) + L-tryptophan + ATP = L-tryptophyl-tRNA(Trp) + AMP + diphosphate + H(+)</text>
        <dbReference type="Rhea" id="RHEA:24080"/>
        <dbReference type="Rhea" id="RHEA-COMP:9671"/>
        <dbReference type="Rhea" id="RHEA-COMP:9705"/>
        <dbReference type="ChEBI" id="CHEBI:15378"/>
        <dbReference type="ChEBI" id="CHEBI:30616"/>
        <dbReference type="ChEBI" id="CHEBI:33019"/>
        <dbReference type="ChEBI" id="CHEBI:57912"/>
        <dbReference type="ChEBI" id="CHEBI:78442"/>
        <dbReference type="ChEBI" id="CHEBI:78535"/>
        <dbReference type="ChEBI" id="CHEBI:456215"/>
        <dbReference type="EC" id="6.1.1.2"/>
    </reaction>
</comment>
<gene>
    <name evidence="14" type="ORF">CWI37_0797p0010</name>
</gene>
<dbReference type="Gene3D" id="1.10.240.10">
    <property type="entry name" value="Tyrosyl-Transfer RNA Synthetase"/>
    <property type="match status" value="1"/>
</dbReference>
<organism evidence="14 15">
    <name type="scientific">Hamiltosporidium tvaerminnensis</name>
    <dbReference type="NCBI Taxonomy" id="1176355"/>
    <lineage>
        <taxon>Eukaryota</taxon>
        <taxon>Fungi</taxon>
        <taxon>Fungi incertae sedis</taxon>
        <taxon>Microsporidia</taxon>
        <taxon>Dubosqiidae</taxon>
        <taxon>Hamiltosporidium</taxon>
    </lineage>
</organism>
<dbReference type="InterPro" id="IPR002306">
    <property type="entry name" value="Trp-tRNA-ligase"/>
</dbReference>
<evidence type="ECO:0000313" key="14">
    <source>
        <dbReference type="EMBL" id="TBU01131.1"/>
    </source>
</evidence>
<name>A0A4Q9L2P4_9MICR</name>
<accession>A0A4Q9L2P4</accession>
<dbReference type="GO" id="GO:0005737">
    <property type="term" value="C:cytoplasm"/>
    <property type="evidence" value="ECO:0007669"/>
    <property type="project" value="UniProtKB-SubCell"/>
</dbReference>
<dbReference type="EC" id="6.1.1.2" evidence="3"/>
<dbReference type="InterPro" id="IPR001412">
    <property type="entry name" value="aa-tRNA-synth_I_CS"/>
</dbReference>
<evidence type="ECO:0000256" key="6">
    <source>
        <dbReference type="ARBA" id="ARBA00022598"/>
    </source>
</evidence>
<evidence type="ECO:0000256" key="7">
    <source>
        <dbReference type="ARBA" id="ARBA00022741"/>
    </source>
</evidence>
<sequence length="385" mass="44532">MDSEQKITPWEVTGEIVEGKNMAVDYEKIIKNFGCQKIDEAILKRIEKIIKKPVHHLLRRLLVFAHRDFNKILDLVETNKKFYLYTGRGPSSQSMHLGHAVPFLFCKYLQDIFDVHLVIQITDDEKYLWKDLSLEDSIKFGKENMKDIIAFGFNPQKTFIFSNIEYSYKFIKNSLRISKHINLNEATKVFGFDSTSNIGQIEFPSKEIAPCFSSSFDFLEKNMMCLIPAAIDQDPYFRLARDKAGILKEPKPATLYSGFLPDLKGLNTKMSASDTKSSIYLTDSDSVIKNKINKYAFSGGKDTLEEHRKYGGNIDVDVPFHYLKYFEENDEELEKYRTGYLDGSISTGEMKKKCIQLLQKFISNYRKARENLTDEIIDKFTAFSK</sequence>
<evidence type="ECO:0000256" key="11">
    <source>
        <dbReference type="ARBA" id="ARBA00030268"/>
    </source>
</evidence>
<dbReference type="AlphaFoldDB" id="A0A4Q9L2P4"/>
<dbReference type="CDD" id="cd00806">
    <property type="entry name" value="TrpRS_core"/>
    <property type="match status" value="1"/>
</dbReference>
<dbReference type="InterPro" id="IPR014729">
    <property type="entry name" value="Rossmann-like_a/b/a_fold"/>
</dbReference>
<dbReference type="Pfam" id="PF00579">
    <property type="entry name" value="tRNA-synt_1b"/>
    <property type="match status" value="1"/>
</dbReference>
<evidence type="ECO:0000256" key="3">
    <source>
        <dbReference type="ARBA" id="ARBA00013161"/>
    </source>
</evidence>
<dbReference type="FunFam" id="1.10.240.10:FF:000007">
    <property type="entry name" value="Tryptophan--tRNA ligase"/>
    <property type="match status" value="1"/>
</dbReference>
<evidence type="ECO:0000256" key="5">
    <source>
        <dbReference type="ARBA" id="ARBA00022490"/>
    </source>
</evidence>
<keyword evidence="7 13" id="KW-0547">Nucleotide-binding</keyword>
<keyword evidence="8 13" id="KW-0067">ATP-binding</keyword>
<comment type="similarity">
    <text evidence="2 13">Belongs to the class-I aminoacyl-tRNA synthetase family.</text>
</comment>
<evidence type="ECO:0000256" key="4">
    <source>
        <dbReference type="ARBA" id="ARBA00013782"/>
    </source>
</evidence>
<evidence type="ECO:0000313" key="15">
    <source>
        <dbReference type="Proteomes" id="UP000292362"/>
    </source>
</evidence>
<dbReference type="VEuPathDB" id="MicrosporidiaDB:CWI37_0797p0010"/>
<dbReference type="Gene3D" id="3.40.50.620">
    <property type="entry name" value="HUPs"/>
    <property type="match status" value="1"/>
</dbReference>
<evidence type="ECO:0000256" key="12">
    <source>
        <dbReference type="ARBA" id="ARBA00049929"/>
    </source>
</evidence>
<dbReference type="Proteomes" id="UP000292362">
    <property type="component" value="Unassembled WGS sequence"/>
</dbReference>
<evidence type="ECO:0000256" key="1">
    <source>
        <dbReference type="ARBA" id="ARBA00004496"/>
    </source>
</evidence>
<reference evidence="14 15" key="1">
    <citation type="submission" date="2017-12" db="EMBL/GenBank/DDBJ databases">
        <authorList>
            <person name="Pombert J.-F."/>
            <person name="Haag K.L."/>
            <person name="Ebert D."/>
        </authorList>
    </citation>
    <scope>NUCLEOTIDE SEQUENCE [LARGE SCALE GENOMIC DNA]</scope>
    <source>
        <strain evidence="14">FI-OER-3-3</strain>
    </source>
</reference>
<dbReference type="FunFam" id="3.40.50.620:FF:000033">
    <property type="entry name" value="tryptophan--tRNA ligase, cytoplasmic"/>
    <property type="match status" value="1"/>
</dbReference>
<keyword evidence="5" id="KW-0963">Cytoplasm</keyword>
<keyword evidence="10 13" id="KW-0030">Aminoacyl-tRNA synthetase</keyword>
<dbReference type="PROSITE" id="PS00178">
    <property type="entry name" value="AA_TRNA_LIGASE_I"/>
    <property type="match status" value="1"/>
</dbReference>
<dbReference type="NCBIfam" id="TIGR00233">
    <property type="entry name" value="trpS"/>
    <property type="match status" value="1"/>
</dbReference>
<dbReference type="InterPro" id="IPR002305">
    <property type="entry name" value="aa-tRNA-synth_Ic"/>
</dbReference>
<comment type="caution">
    <text evidence="14">The sequence shown here is derived from an EMBL/GenBank/DDBJ whole genome shotgun (WGS) entry which is preliminary data.</text>
</comment>
<dbReference type="EMBL" id="PITJ01000797">
    <property type="protein sequence ID" value="TBU01131.1"/>
    <property type="molecule type" value="Genomic_DNA"/>
</dbReference>
<dbReference type="PANTHER" id="PTHR10055">
    <property type="entry name" value="TRYPTOPHANYL-TRNA SYNTHETASE"/>
    <property type="match status" value="1"/>
</dbReference>
<evidence type="ECO:0000256" key="10">
    <source>
        <dbReference type="ARBA" id="ARBA00023146"/>
    </source>
</evidence>
<dbReference type="SUPFAM" id="SSF52374">
    <property type="entry name" value="Nucleotidylyl transferase"/>
    <property type="match status" value="1"/>
</dbReference>
<keyword evidence="6 13" id="KW-0436">Ligase</keyword>
<evidence type="ECO:0000256" key="8">
    <source>
        <dbReference type="ARBA" id="ARBA00022840"/>
    </source>
</evidence>
<dbReference type="GO" id="GO:0005524">
    <property type="term" value="F:ATP binding"/>
    <property type="evidence" value="ECO:0007669"/>
    <property type="project" value="UniProtKB-KW"/>
</dbReference>
<evidence type="ECO:0000256" key="13">
    <source>
        <dbReference type="RuleBase" id="RU363036"/>
    </source>
</evidence>
<evidence type="ECO:0000256" key="9">
    <source>
        <dbReference type="ARBA" id="ARBA00022917"/>
    </source>
</evidence>
<dbReference type="GO" id="GO:0006436">
    <property type="term" value="P:tryptophanyl-tRNA aminoacylation"/>
    <property type="evidence" value="ECO:0007669"/>
    <property type="project" value="InterPro"/>
</dbReference>
<keyword evidence="9 13" id="KW-0648">Protein biosynthesis</keyword>
<dbReference type="PRINTS" id="PR01039">
    <property type="entry name" value="TRNASYNTHTRP"/>
</dbReference>
<dbReference type="GO" id="GO:0004830">
    <property type="term" value="F:tryptophan-tRNA ligase activity"/>
    <property type="evidence" value="ECO:0007669"/>
    <property type="project" value="UniProtKB-EC"/>
</dbReference>
<evidence type="ECO:0000256" key="2">
    <source>
        <dbReference type="ARBA" id="ARBA00005594"/>
    </source>
</evidence>